<evidence type="ECO:0008006" key="5">
    <source>
        <dbReference type="Google" id="ProtNLM"/>
    </source>
</evidence>
<evidence type="ECO:0000313" key="4">
    <source>
        <dbReference type="Proteomes" id="UP000285060"/>
    </source>
</evidence>
<keyword evidence="4" id="KW-1185">Reference proteome</keyword>
<evidence type="ECO:0000256" key="1">
    <source>
        <dbReference type="SAM" id="Coils"/>
    </source>
</evidence>
<feature type="coiled-coil region" evidence="1">
    <location>
        <begin position="770"/>
        <end position="879"/>
    </location>
</feature>
<dbReference type="GO" id="GO:0005874">
    <property type="term" value="C:microtubule"/>
    <property type="evidence" value="ECO:0007669"/>
    <property type="project" value="TreeGrafter"/>
</dbReference>
<feature type="compositionally biased region" description="Low complexity" evidence="2">
    <location>
        <begin position="222"/>
        <end position="248"/>
    </location>
</feature>
<feature type="compositionally biased region" description="Polar residues" evidence="2">
    <location>
        <begin position="48"/>
        <end position="74"/>
    </location>
</feature>
<feature type="coiled-coil region" evidence="1">
    <location>
        <begin position="1081"/>
        <end position="1135"/>
    </location>
</feature>
<feature type="region of interest" description="Disordered" evidence="2">
    <location>
        <begin position="1166"/>
        <end position="1193"/>
    </location>
</feature>
<dbReference type="Proteomes" id="UP000285060">
    <property type="component" value="Unassembled WGS sequence"/>
</dbReference>
<feature type="region of interest" description="Disordered" evidence="2">
    <location>
        <begin position="1"/>
        <end position="152"/>
    </location>
</feature>
<feature type="region of interest" description="Disordered" evidence="2">
    <location>
        <begin position="197"/>
        <end position="276"/>
    </location>
</feature>
<organism evidence="3 4">
    <name type="scientific">Aphanomyces invadans</name>
    <dbReference type="NCBI Taxonomy" id="157072"/>
    <lineage>
        <taxon>Eukaryota</taxon>
        <taxon>Sar</taxon>
        <taxon>Stramenopiles</taxon>
        <taxon>Oomycota</taxon>
        <taxon>Saprolegniomycetes</taxon>
        <taxon>Saprolegniales</taxon>
        <taxon>Verrucalvaceae</taxon>
        <taxon>Aphanomyces</taxon>
    </lineage>
</organism>
<dbReference type="PANTHER" id="PTHR14332">
    <property type="entry name" value="DISRUPTED IN SCHIZOPHRENIA 1 PROTEIN"/>
    <property type="match status" value="1"/>
</dbReference>
<comment type="caution">
    <text evidence="3">The sequence shown here is derived from an EMBL/GenBank/DDBJ whole genome shotgun (WGS) entry which is preliminary data.</text>
</comment>
<evidence type="ECO:0000313" key="3">
    <source>
        <dbReference type="EMBL" id="RHY30227.1"/>
    </source>
</evidence>
<accession>A0A3R7D162</accession>
<reference evidence="3 4" key="1">
    <citation type="submission" date="2018-08" db="EMBL/GenBank/DDBJ databases">
        <title>Aphanomyces genome sequencing and annotation.</title>
        <authorList>
            <person name="Minardi D."/>
            <person name="Oidtmann B."/>
            <person name="Van Der Giezen M."/>
            <person name="Studholme D.J."/>
        </authorList>
    </citation>
    <scope>NUCLEOTIDE SEQUENCE [LARGE SCALE GENOMIC DNA]</scope>
    <source>
        <strain evidence="3 4">NJM0002</strain>
    </source>
</reference>
<protein>
    <recommendedName>
        <fullName evidence="5">UVR domain-containing protein</fullName>
    </recommendedName>
</protein>
<dbReference type="GO" id="GO:0005815">
    <property type="term" value="C:microtubule organizing center"/>
    <property type="evidence" value="ECO:0007669"/>
    <property type="project" value="TreeGrafter"/>
</dbReference>
<name>A0A3R7D162_9STRA</name>
<feature type="compositionally biased region" description="Low complexity" evidence="2">
    <location>
        <begin position="1039"/>
        <end position="1048"/>
    </location>
</feature>
<dbReference type="GO" id="GO:0045111">
    <property type="term" value="C:intermediate filament cytoskeleton"/>
    <property type="evidence" value="ECO:0007669"/>
    <property type="project" value="TreeGrafter"/>
</dbReference>
<gene>
    <name evidence="3" type="ORF">DYB32_004509</name>
</gene>
<sequence length="1625" mass="170943">MLGRFFTKKDEPKSSRPPHAVGPPQPRPAATEDSNGGGGFFNLPPAVTGNSAAAHQQPGFTNPNNASYSHSPAKTQVMGGGTQPLSSTFGGLNPSNPYQRPSAGIPSNGGAPPPSLFGGMSVKSATTIDPPAVIPSASSTQREHKPMSLFGGLELGGSAAATSLTSTVANVPTPSTNPSPLSLSALNIPAATSIPVASTMLPDPPVKRSQRGSSGFNYLDMAPPEATTTVASAPSTAAPSTTPPSSSAIPVVKKKKKPTFRPGFGRQLSDESAAALQRGDLKHEDIVPDANVSVSNSSATSAAASIPSQPVTKATSSTSILKDLTLHTPAATSKPSALGRSGPSSRYFCGPHPALPRCHGDLTLIYGYSATLPAEDLSSLLANMTIRNFANNTTTTVPALVKAHSQRALSPRVASQSSPRASLPSFALHTSTNAASASTSAAIASSAPTTNAANLTPEDRVASIARDLDVASTAFRNGLAQLKGEESHILDRKSMLTKQIAQFNLDLHEVEASQLQAAEDEDFEKADALNATIEKLRHCMMLAQSDLRKCEQDSVAVAKQKEKLVLQHVRSAKGTWNALSKLDEERSAALAALKAEAKTFKATERRRFAFEKERVATELHHVTVNMVHLEEEKAEIESSIASQCTDEYELRQSLLAEQATVAAEIAELEAKLATCRAHMVELDAGIAKADEGIQVVRQKFSRQLKRLVEREKSMLKTKKEVEADEAAMHRAQEGFEATKADFAAKLTALAHQLARVQRDLHVAAVVVRVAEEQNTTRQAKEDRAKRVESQLASLRDDVQDAEKNWALAKHQLADLNAKLAGFRTVIMTAGTALPQLEAEKKQAAAERNFKEAARLSKDIKQLEKDRASADEQIEVLGMELKDAEAVIVEREAAFKAKTDAFQGAEKTLDLEALQGLYNMHHDLRVVLRELSRDDPMNGDDHRSFLRPIALGLVQSEFDHVVAEIEVLEDKYLLEPYVKPLAAETPEELEASAVVLPDASWSDSEDDDEAGLDDANGKSVSSARRSKPEATAPAQKEGASPSSSTRSSTIVVDMTPAALAEKIAEVEKQIEAATDEEDYELAAQLDEQLETWVARLAALEQERSCGPSEVDLRAELEALQHAIEALAGQIEHATNEEEYEIAAHLDEDLVAAQTRKTEIQLQLAAMEPPAEDVGDDNVVDDAESAEEDKEKLDTHHDQAHQVVEEGHDAADDAVVKPVDAGEAFAPPPASTSLFAGLITVKSTSPTAVGGSLFGGLAVVAEPMAGIPPAAPTTSLFGGLTMVQAAAVEIEDAIHDDAGDHGADEASDHADEQHVVDEVMEDGDGMVTAPSGEVIEDAAHDVKPTSPITVGGSLFGGLAVVAEPMAGIPPAAPTASLFGGLTMVQAAAVEIEDAIHDEAGDHGADEASDHADEQHVVDEAMEDGDGMVTAPSGEVIEDAAHAKDEDEMEVHAAVMSPVVANGDFTNNDEEEPEHAMESAVVDDSPASSPLFGGLSLGTPLEPTPASGSSSLFGGLSLQTTSPVSFAPLDSTLEGPRSPTSFGSLFGGLSVAAPQTTPSDSLGAPEVGGSSLFGGLSLAHTTPGHGETVHTGFVLPSPDTATSTVDASFTLPTPDPVAADEVVDNLTS</sequence>
<dbReference type="EMBL" id="QUSY01000342">
    <property type="protein sequence ID" value="RHY30227.1"/>
    <property type="molecule type" value="Genomic_DNA"/>
</dbReference>
<dbReference type="PANTHER" id="PTHR14332:SF3">
    <property type="entry name" value="DISRUPTED IN SCHIZOPHRENIA 1 PROTEIN"/>
    <property type="match status" value="1"/>
</dbReference>
<feature type="compositionally biased region" description="Polar residues" evidence="2">
    <location>
        <begin position="83"/>
        <end position="99"/>
    </location>
</feature>
<dbReference type="InterPro" id="IPR026081">
    <property type="entry name" value="DISC1"/>
</dbReference>
<proteinExistence type="predicted"/>
<feature type="region of interest" description="Disordered" evidence="2">
    <location>
        <begin position="1461"/>
        <end position="1511"/>
    </location>
</feature>
<feature type="compositionally biased region" description="Acidic residues" evidence="2">
    <location>
        <begin position="1168"/>
        <end position="1186"/>
    </location>
</feature>
<evidence type="ECO:0000256" key="2">
    <source>
        <dbReference type="SAM" id="MobiDB-lite"/>
    </source>
</evidence>
<dbReference type="VEuPathDB" id="FungiDB:H310_10079"/>
<feature type="region of interest" description="Disordered" evidence="2">
    <location>
        <begin position="998"/>
        <end position="1048"/>
    </location>
</feature>
<feature type="compositionally biased region" description="Acidic residues" evidence="2">
    <location>
        <begin position="1002"/>
        <end position="1011"/>
    </location>
</feature>
<keyword evidence="1" id="KW-0175">Coiled coil</keyword>